<feature type="compositionally biased region" description="Acidic residues" evidence="1">
    <location>
        <begin position="26"/>
        <end position="49"/>
    </location>
</feature>
<accession>A0A292PYK0</accession>
<protein>
    <submittedName>
        <fullName evidence="2">Uncharacterized protein</fullName>
    </submittedName>
</protein>
<feature type="non-terminal residue" evidence="2">
    <location>
        <position position="123"/>
    </location>
</feature>
<evidence type="ECO:0000313" key="3">
    <source>
        <dbReference type="Proteomes" id="UP001412239"/>
    </source>
</evidence>
<feature type="region of interest" description="Disordered" evidence="1">
    <location>
        <begin position="15"/>
        <end position="49"/>
    </location>
</feature>
<name>A0A292PYK0_9PEZI</name>
<organism evidence="2 3">
    <name type="scientific">Tuber aestivum</name>
    <name type="common">summer truffle</name>
    <dbReference type="NCBI Taxonomy" id="59557"/>
    <lineage>
        <taxon>Eukaryota</taxon>
        <taxon>Fungi</taxon>
        <taxon>Dikarya</taxon>
        <taxon>Ascomycota</taxon>
        <taxon>Pezizomycotina</taxon>
        <taxon>Pezizomycetes</taxon>
        <taxon>Pezizales</taxon>
        <taxon>Tuberaceae</taxon>
        <taxon>Tuber</taxon>
    </lineage>
</organism>
<evidence type="ECO:0000256" key="1">
    <source>
        <dbReference type="SAM" id="MobiDB-lite"/>
    </source>
</evidence>
<reference evidence="2" key="1">
    <citation type="submission" date="2015-10" db="EMBL/GenBank/DDBJ databases">
        <authorList>
            <person name="Regsiter A."/>
            <person name="william w."/>
        </authorList>
    </citation>
    <scope>NUCLEOTIDE SEQUENCE</scope>
    <source>
        <strain evidence="2">Montdore</strain>
    </source>
</reference>
<evidence type="ECO:0000313" key="2">
    <source>
        <dbReference type="EMBL" id="CUS12672.1"/>
    </source>
</evidence>
<dbReference type="Proteomes" id="UP001412239">
    <property type="component" value="Unassembled WGS sequence"/>
</dbReference>
<sequence length="123" mass="14284">MRVLSVGIRKDYYRRNPRAVQRGSSDDEMEMAQDEEPHEGEAGDTDTEEDFVALDEDARYAQWEQEEEKMGGVLEAIDQENQDDDTVEEAMDVEPIELEDLLGLMKPEVFANFPNVDDEYFDW</sequence>
<dbReference type="AlphaFoldDB" id="A0A292PYK0"/>
<proteinExistence type="predicted"/>
<gene>
    <name evidence="2" type="ORF">GSTUAT00003284001</name>
</gene>
<keyword evidence="3" id="KW-1185">Reference proteome</keyword>
<dbReference type="EMBL" id="LN890987">
    <property type="protein sequence ID" value="CUS12672.1"/>
    <property type="molecule type" value="Genomic_DNA"/>
</dbReference>